<reference evidence="3 4" key="1">
    <citation type="submission" date="2018-12" db="EMBL/GenBank/DDBJ databases">
        <title>The whole draft genome of Streptomyce luteoverticillatus CGMCC 15060.</title>
        <authorList>
            <person name="Feng Z."/>
            <person name="Chen G."/>
            <person name="Zhang J."/>
            <person name="Zhu H."/>
            <person name="Yu X."/>
            <person name="Zhang W."/>
            <person name="Zhang X."/>
        </authorList>
    </citation>
    <scope>NUCLEOTIDE SEQUENCE [LARGE SCALE GENOMIC DNA]</scope>
    <source>
        <strain evidence="3 4">CGMCC 15060</strain>
    </source>
</reference>
<evidence type="ECO:0000313" key="3">
    <source>
        <dbReference type="EMBL" id="AZQ70027.1"/>
    </source>
</evidence>
<dbReference type="OrthoDB" id="3472120at2"/>
<protein>
    <recommendedName>
        <fullName evidence="5">Translation elongation factor EFTu/EF1A C-terminal domain-containing protein</fullName>
    </recommendedName>
</protein>
<organism evidence="3 4">
    <name type="scientific">Streptomyces luteoverticillatus</name>
    <name type="common">Streptoverticillium luteoverticillatus</name>
    <dbReference type="NCBI Taxonomy" id="66425"/>
    <lineage>
        <taxon>Bacteria</taxon>
        <taxon>Bacillati</taxon>
        <taxon>Actinomycetota</taxon>
        <taxon>Actinomycetes</taxon>
        <taxon>Kitasatosporales</taxon>
        <taxon>Streptomycetaceae</taxon>
        <taxon>Streptomyces</taxon>
    </lineage>
</organism>
<evidence type="ECO:0000313" key="4">
    <source>
        <dbReference type="Proteomes" id="UP000267900"/>
    </source>
</evidence>
<dbReference type="InterPro" id="IPR009001">
    <property type="entry name" value="Transl_elong_EF1A/Init_IF2_C"/>
</dbReference>
<evidence type="ECO:0000256" key="1">
    <source>
        <dbReference type="ARBA" id="ARBA00022741"/>
    </source>
</evidence>
<dbReference type="EMBL" id="CP034587">
    <property type="protein sequence ID" value="AZQ70027.1"/>
    <property type="molecule type" value="Genomic_DNA"/>
</dbReference>
<name>A0A3Q9FT25_STRLT</name>
<dbReference type="Proteomes" id="UP000267900">
    <property type="component" value="Chromosome"/>
</dbReference>
<dbReference type="AlphaFoldDB" id="A0A3Q9FT25"/>
<keyword evidence="2" id="KW-0342">GTP-binding</keyword>
<proteinExistence type="predicted"/>
<keyword evidence="1" id="KW-0547">Nucleotide-binding</keyword>
<keyword evidence="4" id="KW-1185">Reference proteome</keyword>
<accession>A0A3Q9FT25</accession>
<dbReference type="RefSeq" id="WP_126912592.1">
    <property type="nucleotide sequence ID" value="NZ_CP034587.1"/>
</dbReference>
<sequence>MRRSAAWCHWRAYETRHGVIRAELSLPEDSPRRMPVPGAGVLRPVWDVGHRTSTGDTAFAIASLWVEGRDALEPGGHATIRLAPLTPSLWARLRPGQRFTMHERRPVAGTATVLEVRPAAVDCTGKHLAGE</sequence>
<evidence type="ECO:0000256" key="2">
    <source>
        <dbReference type="ARBA" id="ARBA00023134"/>
    </source>
</evidence>
<gene>
    <name evidence="3" type="ORF">EKH77_01275</name>
</gene>
<dbReference type="GO" id="GO:0005525">
    <property type="term" value="F:GTP binding"/>
    <property type="evidence" value="ECO:0007669"/>
    <property type="project" value="UniProtKB-KW"/>
</dbReference>
<dbReference type="SUPFAM" id="SSF50465">
    <property type="entry name" value="EF-Tu/eEF-1alpha/eIF2-gamma C-terminal domain"/>
    <property type="match status" value="1"/>
</dbReference>
<evidence type="ECO:0008006" key="5">
    <source>
        <dbReference type="Google" id="ProtNLM"/>
    </source>
</evidence>